<dbReference type="PROSITE" id="PS50975">
    <property type="entry name" value="ATP_GRASP"/>
    <property type="match status" value="1"/>
</dbReference>
<dbReference type="GO" id="GO:0005524">
    <property type="term" value="F:ATP binding"/>
    <property type="evidence" value="ECO:0007669"/>
    <property type="project" value="UniProtKB-UniRule"/>
</dbReference>
<keyword evidence="7" id="KW-1185">Reference proteome</keyword>
<name>A0A9C7GAX0_9BACI</name>
<dbReference type="Gene3D" id="3.40.50.20">
    <property type="match status" value="1"/>
</dbReference>
<evidence type="ECO:0000256" key="2">
    <source>
        <dbReference type="ARBA" id="ARBA00022741"/>
    </source>
</evidence>
<evidence type="ECO:0000313" key="6">
    <source>
        <dbReference type="EMBL" id="CAG9608797.1"/>
    </source>
</evidence>
<evidence type="ECO:0000256" key="4">
    <source>
        <dbReference type="PROSITE-ProRule" id="PRU00409"/>
    </source>
</evidence>
<keyword evidence="2 4" id="KW-0547">Nucleotide-binding</keyword>
<dbReference type="SUPFAM" id="SSF56059">
    <property type="entry name" value="Glutathione synthetase ATP-binding domain-like"/>
    <property type="match status" value="1"/>
</dbReference>
<evidence type="ECO:0000313" key="7">
    <source>
        <dbReference type="Proteomes" id="UP000789845"/>
    </source>
</evidence>
<dbReference type="EMBL" id="CAKJTG010000013">
    <property type="protein sequence ID" value="CAG9608797.1"/>
    <property type="molecule type" value="Genomic_DNA"/>
</dbReference>
<dbReference type="GO" id="GO:0016879">
    <property type="term" value="F:ligase activity, forming carbon-nitrogen bonds"/>
    <property type="evidence" value="ECO:0007669"/>
    <property type="project" value="TreeGrafter"/>
</dbReference>
<sequence length="303" mass="34603">MKTLSCWIIYNGSLTSPKFIEQAEMIKVSAERRNISCTIYQNDELTMEISEGNLTLGFLKEGNKPDFVIFLDKDILLARQLEQLGIPVYNPVSSIEKCDNKAIMYQTLANHGLPIPETIIAPKVYKGFKLKDKRYYEYVINRLGFPMIIKEVHGSFGMKVYLIQDETEFYAKVEELSGISYLFQKYISTSHGRDIRINVVGDKAVASMYRHSDIDFRANVSNGGKMMTYQPTEAQIELAVKCTKIMGTYFSGIDILFGENEEPIICEVNSNSHLRNIYDCTGIWVADYMIDFVIDHLKVLANE</sequence>
<dbReference type="InterPro" id="IPR013815">
    <property type="entry name" value="ATP_grasp_subdomain_1"/>
</dbReference>
<dbReference type="GO" id="GO:0046872">
    <property type="term" value="F:metal ion binding"/>
    <property type="evidence" value="ECO:0007669"/>
    <property type="project" value="UniProtKB-KW"/>
</dbReference>
<dbReference type="InterPro" id="IPR013651">
    <property type="entry name" value="ATP-grasp_RimK-type"/>
</dbReference>
<dbReference type="PANTHER" id="PTHR21621">
    <property type="entry name" value="RIBOSOMAL PROTEIN S6 MODIFICATION PROTEIN"/>
    <property type="match status" value="1"/>
</dbReference>
<evidence type="ECO:0000256" key="3">
    <source>
        <dbReference type="ARBA" id="ARBA00022840"/>
    </source>
</evidence>
<comment type="caution">
    <text evidence="6">The sequence shown here is derived from an EMBL/GenBank/DDBJ whole genome shotgun (WGS) entry which is preliminary data.</text>
</comment>
<proteinExistence type="predicted"/>
<evidence type="ECO:0000256" key="1">
    <source>
        <dbReference type="ARBA" id="ARBA00022723"/>
    </source>
</evidence>
<dbReference type="GO" id="GO:0005737">
    <property type="term" value="C:cytoplasm"/>
    <property type="evidence" value="ECO:0007669"/>
    <property type="project" value="TreeGrafter"/>
</dbReference>
<gene>
    <name evidence="6" type="ORF">NEOCIP111885_02514</name>
</gene>
<keyword evidence="3 4" id="KW-0067">ATP-binding</keyword>
<organism evidence="6 7">
    <name type="scientific">Pseudoneobacillus rhizosphaerae</name>
    <dbReference type="NCBI Taxonomy" id="2880968"/>
    <lineage>
        <taxon>Bacteria</taxon>
        <taxon>Bacillati</taxon>
        <taxon>Bacillota</taxon>
        <taxon>Bacilli</taxon>
        <taxon>Bacillales</taxon>
        <taxon>Bacillaceae</taxon>
        <taxon>Pseudoneobacillus</taxon>
    </lineage>
</organism>
<evidence type="ECO:0000259" key="5">
    <source>
        <dbReference type="PROSITE" id="PS50975"/>
    </source>
</evidence>
<feature type="domain" description="ATP-grasp" evidence="5">
    <location>
        <begin position="105"/>
        <end position="294"/>
    </location>
</feature>
<dbReference type="NCBIfam" id="TIGR00768">
    <property type="entry name" value="rimK_fam"/>
    <property type="match status" value="1"/>
</dbReference>
<accession>A0A9C7GAX0</accession>
<dbReference type="Gene3D" id="3.30.470.20">
    <property type="entry name" value="ATP-grasp fold, B domain"/>
    <property type="match status" value="1"/>
</dbReference>
<dbReference type="RefSeq" id="WP_230497041.1">
    <property type="nucleotide sequence ID" value="NZ_CAKJTG010000013.1"/>
</dbReference>
<dbReference type="InterPro" id="IPR011761">
    <property type="entry name" value="ATP-grasp"/>
</dbReference>
<dbReference type="InterPro" id="IPR004666">
    <property type="entry name" value="Rp_bS6_RimK/Lys_biosynth_LsyX"/>
</dbReference>
<keyword evidence="1" id="KW-0479">Metal-binding</keyword>
<dbReference type="Proteomes" id="UP000789845">
    <property type="component" value="Unassembled WGS sequence"/>
</dbReference>
<protein>
    <recommendedName>
        <fullName evidence="5">ATP-grasp domain-containing protein</fullName>
    </recommendedName>
</protein>
<dbReference type="Gene3D" id="3.30.1490.20">
    <property type="entry name" value="ATP-grasp fold, A domain"/>
    <property type="match status" value="1"/>
</dbReference>
<dbReference type="PANTHER" id="PTHR21621:SF0">
    <property type="entry name" value="BETA-CITRYLGLUTAMATE SYNTHASE B-RELATED"/>
    <property type="match status" value="1"/>
</dbReference>
<dbReference type="AlphaFoldDB" id="A0A9C7GAX0"/>
<reference evidence="6" key="1">
    <citation type="submission" date="2021-10" db="EMBL/GenBank/DDBJ databases">
        <authorList>
            <person name="Criscuolo A."/>
        </authorList>
    </citation>
    <scope>NUCLEOTIDE SEQUENCE</scope>
    <source>
        <strain evidence="6">CIP111885</strain>
    </source>
</reference>
<dbReference type="Pfam" id="PF08443">
    <property type="entry name" value="RimK"/>
    <property type="match status" value="1"/>
</dbReference>